<dbReference type="InterPro" id="IPR036388">
    <property type="entry name" value="WH-like_DNA-bd_sf"/>
</dbReference>
<evidence type="ECO:0000256" key="3">
    <source>
        <dbReference type="ARBA" id="ARBA00023242"/>
    </source>
</evidence>
<keyword evidence="3" id="KW-0539">Nucleus</keyword>
<proteinExistence type="predicted"/>
<dbReference type="Gene3D" id="1.10.10.60">
    <property type="entry name" value="Homeodomain-like"/>
    <property type="match status" value="1"/>
</dbReference>
<keyword evidence="1" id="KW-0805">Transcription regulation</keyword>
<evidence type="ECO:0000256" key="4">
    <source>
        <dbReference type="SAM" id="MobiDB-lite"/>
    </source>
</evidence>
<evidence type="ECO:0000313" key="6">
    <source>
        <dbReference type="EMBL" id="SGZ40481.1"/>
    </source>
</evidence>
<evidence type="ECO:0000313" key="7">
    <source>
        <dbReference type="Proteomes" id="UP000183365"/>
    </source>
</evidence>
<dbReference type="InterPro" id="IPR007526">
    <property type="entry name" value="SWIRM"/>
</dbReference>
<dbReference type="VEuPathDB" id="FungiDB:HGUI_02681"/>
<evidence type="ECO:0000259" key="5">
    <source>
        <dbReference type="PROSITE" id="PS50934"/>
    </source>
</evidence>
<keyword evidence="7" id="KW-1185">Reference proteome</keyword>
<gene>
    <name evidence="6" type="ORF">HGUI_02681</name>
</gene>
<dbReference type="OrthoDB" id="118550at2759"/>
<keyword evidence="2" id="KW-0804">Transcription</keyword>
<dbReference type="EMBL" id="FQNF01000052">
    <property type="protein sequence ID" value="SGZ40481.1"/>
    <property type="molecule type" value="Genomic_DNA"/>
</dbReference>
<organism evidence="6 7">
    <name type="scientific">Hanseniaspora guilliermondii</name>
    <dbReference type="NCBI Taxonomy" id="56406"/>
    <lineage>
        <taxon>Eukaryota</taxon>
        <taxon>Fungi</taxon>
        <taxon>Dikarya</taxon>
        <taxon>Ascomycota</taxon>
        <taxon>Saccharomycotina</taxon>
        <taxon>Saccharomycetes</taxon>
        <taxon>Saccharomycodales</taxon>
        <taxon>Saccharomycodaceae</taxon>
        <taxon>Hanseniaspora</taxon>
    </lineage>
</organism>
<evidence type="ECO:0000256" key="2">
    <source>
        <dbReference type="ARBA" id="ARBA00023163"/>
    </source>
</evidence>
<feature type="compositionally biased region" description="Basic and acidic residues" evidence="4">
    <location>
        <begin position="640"/>
        <end position="658"/>
    </location>
</feature>
<feature type="region of interest" description="Disordered" evidence="4">
    <location>
        <begin position="640"/>
        <end position="675"/>
    </location>
</feature>
<dbReference type="FunFam" id="1.10.10.10:FF:000020">
    <property type="entry name" value="SWI/SNF complex subunit SMARCC2 isoform c"/>
    <property type="match status" value="1"/>
</dbReference>
<dbReference type="AlphaFoldDB" id="A0A1L0CPU6"/>
<dbReference type="Proteomes" id="UP000183365">
    <property type="component" value="Unassembled WGS sequence"/>
</dbReference>
<name>A0A1L0CPU6_9ASCO</name>
<accession>A0A1L0CPU6</accession>
<dbReference type="GO" id="GO:0005634">
    <property type="term" value="C:nucleus"/>
    <property type="evidence" value="ECO:0007669"/>
    <property type="project" value="UniProtKB-ARBA"/>
</dbReference>
<dbReference type="GO" id="GO:0010468">
    <property type="term" value="P:regulation of gene expression"/>
    <property type="evidence" value="ECO:0007669"/>
    <property type="project" value="UniProtKB-ARBA"/>
</dbReference>
<reference evidence="7" key="1">
    <citation type="submission" date="2016-11" db="EMBL/GenBank/DDBJ databases">
        <authorList>
            <person name="Guldener U."/>
        </authorList>
    </citation>
    <scope>NUCLEOTIDE SEQUENCE [LARGE SCALE GENOMIC DNA]</scope>
</reference>
<feature type="domain" description="SWIRM" evidence="5">
    <location>
        <begin position="171"/>
        <end position="271"/>
    </location>
</feature>
<dbReference type="SUPFAM" id="SSF46689">
    <property type="entry name" value="Homeodomain-like"/>
    <property type="match status" value="1"/>
</dbReference>
<evidence type="ECO:0000256" key="1">
    <source>
        <dbReference type="ARBA" id="ARBA00023015"/>
    </source>
</evidence>
<dbReference type="InterPro" id="IPR009057">
    <property type="entry name" value="Homeodomain-like_sf"/>
</dbReference>
<dbReference type="Gene3D" id="1.10.10.10">
    <property type="entry name" value="Winged helix-like DNA-binding domain superfamily/Winged helix DNA-binding domain"/>
    <property type="match status" value="1"/>
</dbReference>
<dbReference type="Pfam" id="PF04433">
    <property type="entry name" value="SWIRM"/>
    <property type="match status" value="1"/>
</dbReference>
<sequence>MIDDNLINEHNASDDILNQDFDFNNLTSNPSNILSNENLNMPEITDLHNDNDLLNNNNDDANKITIDSSLDKEKEPVNTNDEAVAEPMDVSNNLNEVNDDTTEKSGNNAEIIQEEAVSDSDKMNIVKPEKNDANNKEEEILKDSENVNKTPTENTAKVIHEPKLYPQMHSILIPSYSYWFDLDKINQKEKEELPEFFIEDSSDDISKTAQYYKTVRNFIVNTYRINPSEKISFFAIRRNLKGDAGSLLRIFKFLEKWGLINHQVNFTNEIESLNEVNQVDASTNEQVSQILGKLPNLESTRHFGTSSDSSKKLYPFKSYKPSVSVQDLEYLKKIIGEGNDHDNDGARDIDKTVELLLQKRKLEASEENLNKDSKRQRRSLKWTDKEYKKLLELFYKYSEGGTAPLQSLHWIKISQEVNLISEENVLKTEKTPTDCILKFLQIPIEDDYLMKREDLGIFKYAPYLNGLGIEGSAGNSSQIANPVLETLTTLIGYVEPEKLKKILEFINEEQKIENIKQSDLDIDNPGNESAFKNLVNLGFASLAIRADKMALNEYSQTIKQMKILLEHSIKKVNLKMEKLKILEKVRFQEIEKTKKERIEHKLNLLRIKKGVDVLEQKYSDNKELFDDLRALINEKYTFEKKGEHQGDNEADKTSKETDDLPVSITDNSKYRYWSP</sequence>
<protein>
    <recommendedName>
        <fullName evidence="5">SWIRM domain-containing protein</fullName>
    </recommendedName>
</protein>
<dbReference type="PROSITE" id="PS50934">
    <property type="entry name" value="SWIRM"/>
    <property type="match status" value="1"/>
</dbReference>